<evidence type="ECO:0000313" key="2">
    <source>
        <dbReference type="Proteomes" id="UP000264883"/>
    </source>
</evidence>
<dbReference type="OrthoDB" id="1908362at2"/>
<dbReference type="AlphaFoldDB" id="A0A343JD29"/>
<organism evidence="1 2">
    <name type="scientific">Clostridium isatidis</name>
    <dbReference type="NCBI Taxonomy" id="182773"/>
    <lineage>
        <taxon>Bacteria</taxon>
        <taxon>Bacillati</taxon>
        <taxon>Bacillota</taxon>
        <taxon>Clostridia</taxon>
        <taxon>Eubacteriales</taxon>
        <taxon>Clostridiaceae</taxon>
        <taxon>Clostridium</taxon>
    </lineage>
</organism>
<protein>
    <submittedName>
        <fullName evidence="1">Uncharacterized protein</fullName>
    </submittedName>
</protein>
<gene>
    <name evidence="1" type="ORF">BEN51_08080</name>
</gene>
<reference evidence="1 2" key="1">
    <citation type="submission" date="2016-08" db="EMBL/GenBank/DDBJ databases">
        <title>Complete Genome Sequence Of The Indigo Reducing Clostridium isatidis DSM15098.</title>
        <authorList>
            <person name="Little G.T."/>
            <person name="Minton N.P."/>
        </authorList>
    </citation>
    <scope>NUCLEOTIDE SEQUENCE [LARGE SCALE GENOMIC DNA]</scope>
    <source>
        <strain evidence="1 2">DSM 15098</strain>
    </source>
</reference>
<accession>A0A343JD29</accession>
<sequence>MDVIIYKLVQNYIEEKVTDDLKDEFINAALHFNINNDVYKMFSPIEIEYKINKISSGEIKDYVELCSVYGYILFRLIKDNTIKEEDRIEALQIILEINNIITNYIRGIIKEEELFERLMNITTKLNLTKEKNLHIIEKLNS</sequence>
<dbReference type="EMBL" id="CP016786">
    <property type="protein sequence ID" value="ASW43437.1"/>
    <property type="molecule type" value="Genomic_DNA"/>
</dbReference>
<proteinExistence type="predicted"/>
<dbReference type="RefSeq" id="WP_119865571.1">
    <property type="nucleotide sequence ID" value="NZ_CP016786.1"/>
</dbReference>
<dbReference type="Proteomes" id="UP000264883">
    <property type="component" value="Chromosome"/>
</dbReference>
<keyword evidence="2" id="KW-1185">Reference proteome</keyword>
<dbReference type="KEGG" id="cia:BEN51_08080"/>
<evidence type="ECO:0000313" key="1">
    <source>
        <dbReference type="EMBL" id="ASW43437.1"/>
    </source>
</evidence>
<name>A0A343JD29_9CLOT</name>